<sequence length="216" mass="25084">QVFVNFRGDELRENFVNQLVRALRKGEINVFIDVHELKGRTLKTRFTRIQNSRIALAIFSKRYCESEWCLDELAMMYKQMNEGKLVVIPIFYNVTANDVKRACNPGRVADVNGEEKEFTTLFKKMKEKHANDPQKINRWEVALKSVTERIGLSTEETSRHMPLRKPMSNVEVAFTALWTSSVFSFIIAPMLFPNVKFFTTGKWVLGFPFLVLVCHI</sequence>
<dbReference type="SMART" id="SM00255">
    <property type="entry name" value="TIR"/>
    <property type="match status" value="1"/>
</dbReference>
<dbReference type="PROSITE" id="PS50104">
    <property type="entry name" value="TIR"/>
    <property type="match status" value="1"/>
</dbReference>
<organism evidence="4">
    <name type="scientific">Brassica napus</name>
    <name type="common">Rape</name>
    <dbReference type="NCBI Taxonomy" id="3708"/>
    <lineage>
        <taxon>Eukaryota</taxon>
        <taxon>Viridiplantae</taxon>
        <taxon>Streptophyta</taxon>
        <taxon>Embryophyta</taxon>
        <taxon>Tracheophyta</taxon>
        <taxon>Spermatophyta</taxon>
        <taxon>Magnoliopsida</taxon>
        <taxon>eudicotyledons</taxon>
        <taxon>Gunneridae</taxon>
        <taxon>Pentapetalae</taxon>
        <taxon>rosids</taxon>
        <taxon>malvids</taxon>
        <taxon>Brassicales</taxon>
        <taxon>Brassicaceae</taxon>
        <taxon>Brassiceae</taxon>
        <taxon>Brassica</taxon>
    </lineage>
</organism>
<reference evidence="4" key="1">
    <citation type="submission" date="2021-01" db="EMBL/GenBank/DDBJ databases">
        <authorList>
            <consortium name="Genoscope - CEA"/>
            <person name="William W."/>
        </authorList>
    </citation>
    <scope>NUCLEOTIDE SEQUENCE</scope>
</reference>
<dbReference type="AlphaFoldDB" id="A0A816KBF1"/>
<keyword evidence="2" id="KW-0472">Membrane</keyword>
<dbReference type="PANTHER" id="PTHR32009">
    <property type="entry name" value="TMV RESISTANCE PROTEIN N-LIKE"/>
    <property type="match status" value="1"/>
</dbReference>
<keyword evidence="2" id="KW-0812">Transmembrane</keyword>
<dbReference type="Pfam" id="PF01582">
    <property type="entry name" value="TIR"/>
    <property type="match status" value="1"/>
</dbReference>
<dbReference type="Gene3D" id="3.40.50.10140">
    <property type="entry name" value="Toll/interleukin-1 receptor homology (TIR) domain"/>
    <property type="match status" value="1"/>
</dbReference>
<keyword evidence="2" id="KW-1133">Transmembrane helix</keyword>
<evidence type="ECO:0000259" key="3">
    <source>
        <dbReference type="PROSITE" id="PS50104"/>
    </source>
</evidence>
<evidence type="ECO:0000256" key="2">
    <source>
        <dbReference type="SAM" id="Phobius"/>
    </source>
</evidence>
<feature type="non-terminal residue" evidence="4">
    <location>
        <position position="1"/>
    </location>
</feature>
<dbReference type="SUPFAM" id="SSF52200">
    <property type="entry name" value="Toll/Interleukin receptor TIR domain"/>
    <property type="match status" value="1"/>
</dbReference>
<feature type="transmembrane region" description="Helical" evidence="2">
    <location>
        <begin position="169"/>
        <end position="191"/>
    </location>
</feature>
<dbReference type="PANTHER" id="PTHR32009:SF57">
    <property type="entry name" value="TIR DOMAIN-CONTAINING PROTEIN"/>
    <property type="match status" value="1"/>
</dbReference>
<feature type="domain" description="TIR" evidence="3">
    <location>
        <begin position="1"/>
        <end position="125"/>
    </location>
</feature>
<name>A0A816KBF1_BRANA</name>
<gene>
    <name evidence="4" type="ORF">DARMORV10_C02P45570.1</name>
</gene>
<keyword evidence="1" id="KW-0520">NAD</keyword>
<evidence type="ECO:0000256" key="1">
    <source>
        <dbReference type="ARBA" id="ARBA00023027"/>
    </source>
</evidence>
<dbReference type="GO" id="GO:0007165">
    <property type="term" value="P:signal transduction"/>
    <property type="evidence" value="ECO:0007669"/>
    <property type="project" value="InterPro"/>
</dbReference>
<accession>A0A816KBF1</accession>
<protein>
    <submittedName>
        <fullName evidence="4">(rape) hypothetical protein</fullName>
    </submittedName>
</protein>
<dbReference type="Proteomes" id="UP001295469">
    <property type="component" value="Chromosome C02"/>
</dbReference>
<dbReference type="FunFam" id="3.40.50.10140:FF:000007">
    <property type="entry name" value="Disease resistance protein (TIR-NBS-LRR class)"/>
    <property type="match status" value="1"/>
</dbReference>
<dbReference type="InterPro" id="IPR000157">
    <property type="entry name" value="TIR_dom"/>
</dbReference>
<proteinExistence type="predicted"/>
<dbReference type="InterPro" id="IPR035897">
    <property type="entry name" value="Toll_tir_struct_dom_sf"/>
</dbReference>
<dbReference type="EMBL" id="HG994366">
    <property type="protein sequence ID" value="CAF1919178.1"/>
    <property type="molecule type" value="Genomic_DNA"/>
</dbReference>
<evidence type="ECO:0000313" key="4">
    <source>
        <dbReference type="EMBL" id="CAF1919178.1"/>
    </source>
</evidence>